<evidence type="ECO:0000313" key="2">
    <source>
        <dbReference type="Proteomes" id="UP000503088"/>
    </source>
</evidence>
<proteinExistence type="predicted"/>
<reference evidence="1 2" key="1">
    <citation type="submission" date="2020-01" db="EMBL/GenBank/DDBJ databases">
        <authorList>
            <person name="Gulvik C.A."/>
            <person name="Batra D.G."/>
        </authorList>
    </citation>
    <scope>NUCLEOTIDE SEQUENCE [LARGE SCALE GENOMIC DNA]</scope>
    <source>
        <strain evidence="1 2">W9323</strain>
    </source>
</reference>
<protein>
    <submittedName>
        <fullName evidence="1">Uncharacterized protein</fullName>
    </submittedName>
</protein>
<organism evidence="1 2">
    <name type="scientific">Kroppenstedtia pulmonis</name>
    <dbReference type="NCBI Taxonomy" id="1380685"/>
    <lineage>
        <taxon>Bacteria</taxon>
        <taxon>Bacillati</taxon>
        <taxon>Bacillota</taxon>
        <taxon>Bacilli</taxon>
        <taxon>Bacillales</taxon>
        <taxon>Thermoactinomycetaceae</taxon>
        <taxon>Kroppenstedtia</taxon>
    </lineage>
</organism>
<sequence length="52" mass="6273">MSADYQQAMPSFLKEFRMIKLKSMIRDLQRLDPDELVRIQKEIEVLLHPSRK</sequence>
<dbReference type="Proteomes" id="UP000503088">
    <property type="component" value="Chromosome"/>
</dbReference>
<dbReference type="EMBL" id="CP048104">
    <property type="protein sequence ID" value="QKG85151.1"/>
    <property type="molecule type" value="Genomic_DNA"/>
</dbReference>
<gene>
    <name evidence="1" type="ORF">GXN76_12180</name>
</gene>
<dbReference type="RefSeq" id="WP_173223534.1">
    <property type="nucleotide sequence ID" value="NZ_CP048104.1"/>
</dbReference>
<keyword evidence="2" id="KW-1185">Reference proteome</keyword>
<evidence type="ECO:0000313" key="1">
    <source>
        <dbReference type="EMBL" id="QKG85151.1"/>
    </source>
</evidence>
<dbReference type="AlphaFoldDB" id="A0A7D4BQX8"/>
<name>A0A7D4BQX8_9BACL</name>
<dbReference type="KEGG" id="kpul:GXN76_12180"/>
<accession>A0A7D4BQX8</accession>